<feature type="compositionally biased region" description="Basic and acidic residues" evidence="1">
    <location>
        <begin position="221"/>
        <end position="242"/>
    </location>
</feature>
<reference evidence="2" key="1">
    <citation type="submission" date="2020-03" db="EMBL/GenBank/DDBJ databases">
        <title>Castanea mollissima Vanexum genome sequencing.</title>
        <authorList>
            <person name="Staton M."/>
        </authorList>
    </citation>
    <scope>NUCLEOTIDE SEQUENCE</scope>
    <source>
        <tissue evidence="2">Leaf</tissue>
    </source>
</reference>
<accession>A0A8J4QXY0</accession>
<proteinExistence type="predicted"/>
<dbReference type="OrthoDB" id="10519968at2759"/>
<keyword evidence="3" id="KW-1185">Reference proteome</keyword>
<evidence type="ECO:0000313" key="3">
    <source>
        <dbReference type="Proteomes" id="UP000737018"/>
    </source>
</evidence>
<dbReference type="Proteomes" id="UP000737018">
    <property type="component" value="Unassembled WGS sequence"/>
</dbReference>
<evidence type="ECO:0000313" key="2">
    <source>
        <dbReference type="EMBL" id="KAF3960877.1"/>
    </source>
</evidence>
<dbReference type="EMBL" id="JRKL02002017">
    <property type="protein sequence ID" value="KAF3960877.1"/>
    <property type="molecule type" value="Genomic_DNA"/>
</dbReference>
<organism evidence="2 3">
    <name type="scientific">Castanea mollissima</name>
    <name type="common">Chinese chestnut</name>
    <dbReference type="NCBI Taxonomy" id="60419"/>
    <lineage>
        <taxon>Eukaryota</taxon>
        <taxon>Viridiplantae</taxon>
        <taxon>Streptophyta</taxon>
        <taxon>Embryophyta</taxon>
        <taxon>Tracheophyta</taxon>
        <taxon>Spermatophyta</taxon>
        <taxon>Magnoliopsida</taxon>
        <taxon>eudicotyledons</taxon>
        <taxon>Gunneridae</taxon>
        <taxon>Pentapetalae</taxon>
        <taxon>rosids</taxon>
        <taxon>fabids</taxon>
        <taxon>Fagales</taxon>
        <taxon>Fagaceae</taxon>
        <taxon>Castanea</taxon>
    </lineage>
</organism>
<comment type="caution">
    <text evidence="2">The sequence shown here is derived from an EMBL/GenBank/DDBJ whole genome shotgun (WGS) entry which is preliminary data.</text>
</comment>
<name>A0A8J4QXY0_9ROSI</name>
<protein>
    <submittedName>
        <fullName evidence="2">Uncharacterized protein</fullName>
    </submittedName>
</protein>
<sequence>MPLRWTWFDGARPFVTNGNFRDDHHSSSETNSDSLIATMFNLDRLNMNRPEVRDVSLWGRGQIPESLDSLVEDLVRRVNRDRFHFELGGASDGPHLTRDQAQCYEVNRTRDYSQLGLLAQSEGGVSAAQVPTFLTNQWAGMSPYSTRSVVSPESVSPTHSESHFNPFPLNSNQRDVVWNASAESMVEGSTSKKRIRREFGRLGRNIKQRIFCGFFQREEGRDDQGVEHNREVQREDQGDVERGNPSIQYNPNGQREAGLQQLPQSP</sequence>
<feature type="region of interest" description="Disordered" evidence="1">
    <location>
        <begin position="221"/>
        <end position="266"/>
    </location>
</feature>
<dbReference type="AlphaFoldDB" id="A0A8J4QXY0"/>
<gene>
    <name evidence="2" type="ORF">CMV_014442</name>
</gene>
<evidence type="ECO:0000256" key="1">
    <source>
        <dbReference type="SAM" id="MobiDB-lite"/>
    </source>
</evidence>